<feature type="domain" description="Methyltransferase type 11" evidence="4">
    <location>
        <begin position="51"/>
        <end position="141"/>
    </location>
</feature>
<gene>
    <name evidence="5" type="ORF">BC008_27650</name>
    <name evidence="6" type="ORF">BC008_28530</name>
</gene>
<evidence type="ECO:0000313" key="5">
    <source>
        <dbReference type="EMBL" id="KST66969.1"/>
    </source>
</evidence>
<protein>
    <submittedName>
        <fullName evidence="5">Methyltransferase type 11</fullName>
    </submittedName>
</protein>
<keyword evidence="3 5" id="KW-0808">Transferase</keyword>
<comment type="caution">
    <text evidence="5">The sequence shown here is derived from an EMBL/GenBank/DDBJ whole genome shotgun (WGS) entry which is preliminary data.</text>
</comment>
<evidence type="ECO:0000256" key="2">
    <source>
        <dbReference type="ARBA" id="ARBA00022603"/>
    </source>
</evidence>
<dbReference type="EMBL" id="LMTZ01000090">
    <property type="protein sequence ID" value="KST67142.1"/>
    <property type="molecule type" value="Genomic_DNA"/>
</dbReference>
<evidence type="ECO:0000256" key="1">
    <source>
        <dbReference type="ARBA" id="ARBA00008361"/>
    </source>
</evidence>
<sequence length="259" mass="29428">MDKTPLHALNPLGRFSDRVEDYVKYRPNYPEPAIDLILEGLTSPSQLVAADIGAGTGISTRQLAERGLKVIAIEPNTAMRNAATDGTLKNNIEWKDGTAEETNLLDASVDLVTCFQAFHWFNLEPTLMEFRRILKDSGRLAVVWNNRNRNDRFTAEYSKIIRKSSKNHPAESRMKKLEPLPATPYFVNFKEYTFAHKQDLDLDGLIGRAMSSSYLPREGKEREELVSDLQDLFQNFSQQQDYVSLVYSTSVHIAEVVKN</sequence>
<dbReference type="GO" id="GO:0032259">
    <property type="term" value="P:methylation"/>
    <property type="evidence" value="ECO:0007669"/>
    <property type="project" value="UniProtKB-KW"/>
</dbReference>
<organism evidence="5 7">
    <name type="scientific">Mastigocoleus testarum BC008</name>
    <dbReference type="NCBI Taxonomy" id="371196"/>
    <lineage>
        <taxon>Bacteria</taxon>
        <taxon>Bacillati</taxon>
        <taxon>Cyanobacteriota</taxon>
        <taxon>Cyanophyceae</taxon>
        <taxon>Nostocales</taxon>
        <taxon>Hapalosiphonaceae</taxon>
        <taxon>Mastigocoleus</taxon>
    </lineage>
</organism>
<dbReference type="PANTHER" id="PTHR44942">
    <property type="entry name" value="METHYLTRANSF_11 DOMAIN-CONTAINING PROTEIN"/>
    <property type="match status" value="1"/>
</dbReference>
<dbReference type="Pfam" id="PF08241">
    <property type="entry name" value="Methyltransf_11"/>
    <property type="match status" value="1"/>
</dbReference>
<dbReference type="CDD" id="cd02440">
    <property type="entry name" value="AdoMet_MTases"/>
    <property type="match status" value="1"/>
</dbReference>
<evidence type="ECO:0000259" key="4">
    <source>
        <dbReference type="Pfam" id="PF08241"/>
    </source>
</evidence>
<evidence type="ECO:0000313" key="6">
    <source>
        <dbReference type="EMBL" id="KST67142.1"/>
    </source>
</evidence>
<dbReference type="PANTHER" id="PTHR44942:SF4">
    <property type="entry name" value="METHYLTRANSFERASE TYPE 11 DOMAIN-CONTAINING PROTEIN"/>
    <property type="match status" value="1"/>
</dbReference>
<comment type="similarity">
    <text evidence="1">Belongs to the methyltransferase superfamily.</text>
</comment>
<dbReference type="Gene3D" id="3.40.50.150">
    <property type="entry name" value="Vaccinia Virus protein VP39"/>
    <property type="match status" value="1"/>
</dbReference>
<keyword evidence="2 5" id="KW-0489">Methyltransferase</keyword>
<dbReference type="RefSeq" id="WP_036268106.1">
    <property type="nucleotide sequence ID" value="NZ_LMTZ01000090.1"/>
</dbReference>
<dbReference type="InterPro" id="IPR029063">
    <property type="entry name" value="SAM-dependent_MTases_sf"/>
</dbReference>
<proteinExistence type="inferred from homology"/>
<keyword evidence="7" id="KW-1185">Reference proteome</keyword>
<dbReference type="AlphaFoldDB" id="A0A0V7ZQW6"/>
<dbReference type="OrthoDB" id="9797252at2"/>
<dbReference type="InterPro" id="IPR051052">
    <property type="entry name" value="Diverse_substrate_MTase"/>
</dbReference>
<dbReference type="GO" id="GO:0008757">
    <property type="term" value="F:S-adenosylmethionine-dependent methyltransferase activity"/>
    <property type="evidence" value="ECO:0007669"/>
    <property type="project" value="InterPro"/>
</dbReference>
<dbReference type="InterPro" id="IPR013216">
    <property type="entry name" value="Methyltransf_11"/>
</dbReference>
<evidence type="ECO:0000256" key="3">
    <source>
        <dbReference type="ARBA" id="ARBA00022679"/>
    </source>
</evidence>
<evidence type="ECO:0000313" key="7">
    <source>
        <dbReference type="Proteomes" id="UP000053372"/>
    </source>
</evidence>
<accession>A0A0V7ZQW6</accession>
<dbReference type="EMBL" id="LMTZ01000092">
    <property type="protein sequence ID" value="KST66969.1"/>
    <property type="molecule type" value="Genomic_DNA"/>
</dbReference>
<reference evidence="5 7" key="1">
    <citation type="journal article" date="2015" name="Genome Announc.">
        <title>Draft Genome of the Euendolithic (true boring) Cyanobacterium Mastigocoleus testarum strain BC008.</title>
        <authorList>
            <person name="Guida B.S."/>
            <person name="Garcia-Pichel F."/>
        </authorList>
    </citation>
    <scope>NUCLEOTIDE SEQUENCE [LARGE SCALE GENOMIC DNA]</scope>
    <source>
        <strain evidence="5 7">BC008</strain>
    </source>
</reference>
<name>A0A0V7ZQW6_9CYAN</name>
<dbReference type="SUPFAM" id="SSF53335">
    <property type="entry name" value="S-adenosyl-L-methionine-dependent methyltransferases"/>
    <property type="match status" value="1"/>
</dbReference>
<dbReference type="Proteomes" id="UP000053372">
    <property type="component" value="Unassembled WGS sequence"/>
</dbReference>